<comment type="caution">
    <text evidence="9">The sequence shown here is derived from an EMBL/GenBank/DDBJ whole genome shotgun (WGS) entry which is preliminary data.</text>
</comment>
<dbReference type="InterPro" id="IPR014776">
    <property type="entry name" value="4pyrrole_Mease_sub2"/>
</dbReference>
<keyword evidence="3 6" id="KW-0489">Methyltransferase</keyword>
<dbReference type="InterPro" id="IPR035996">
    <property type="entry name" value="4pyrrol_Methylase_sf"/>
</dbReference>
<reference evidence="9 10" key="1">
    <citation type="submission" date="2017-11" db="EMBL/GenBank/DDBJ databases">
        <title>Isolation and Characterization of Methanofollis Species from Methane Seep Offshore SW Taiwan.</title>
        <authorList>
            <person name="Teng N.-H."/>
            <person name="Lai M.-C."/>
            <person name="Chen S.-C."/>
        </authorList>
    </citation>
    <scope>NUCLEOTIDE SEQUENCE [LARGE SCALE GENOMIC DNA]</scope>
    <source>
        <strain evidence="9 10">FWC-SCC2</strain>
    </source>
</reference>
<evidence type="ECO:0000256" key="5">
    <source>
        <dbReference type="ARBA" id="ARBA00022691"/>
    </source>
</evidence>
<dbReference type="UniPathway" id="UPA00559"/>
<comment type="subunit">
    <text evidence="6">Homodimer.</text>
</comment>
<evidence type="ECO:0000313" key="10">
    <source>
        <dbReference type="Proteomes" id="UP000292580"/>
    </source>
</evidence>
<feature type="binding site" evidence="6 7">
    <location>
        <position position="9"/>
    </location>
    <ligand>
        <name>S-adenosyl-L-methionine</name>
        <dbReference type="ChEBI" id="CHEBI:59789"/>
    </ligand>
</feature>
<dbReference type="Pfam" id="PF00590">
    <property type="entry name" value="TP_methylase"/>
    <property type="match status" value="1"/>
</dbReference>
<dbReference type="PIRSF" id="PIRSF036432">
    <property type="entry name" value="Diphthine_synth"/>
    <property type="match status" value="1"/>
</dbReference>
<dbReference type="SUPFAM" id="SSF53790">
    <property type="entry name" value="Tetrapyrrole methylase"/>
    <property type="match status" value="1"/>
</dbReference>
<evidence type="ECO:0000313" key="9">
    <source>
        <dbReference type="EMBL" id="TAJ43405.1"/>
    </source>
</evidence>
<evidence type="ECO:0000256" key="1">
    <source>
        <dbReference type="ARBA" id="ARBA00005156"/>
    </source>
</evidence>
<feature type="binding site" evidence="6 7">
    <location>
        <position position="227"/>
    </location>
    <ligand>
        <name>S-adenosyl-L-methionine</name>
        <dbReference type="ChEBI" id="CHEBI:59789"/>
    </ligand>
</feature>
<evidence type="ECO:0000256" key="2">
    <source>
        <dbReference type="ARBA" id="ARBA00006729"/>
    </source>
</evidence>
<dbReference type="InterPro" id="IPR004551">
    <property type="entry name" value="Dphthn_synthase"/>
</dbReference>
<feature type="binding site" evidence="6 7">
    <location>
        <begin position="113"/>
        <end position="114"/>
    </location>
    <ligand>
        <name>S-adenosyl-L-methionine</name>
        <dbReference type="ChEBI" id="CHEBI:59789"/>
    </ligand>
</feature>
<dbReference type="GO" id="GO:0004164">
    <property type="term" value="F:diphthine synthase activity"/>
    <property type="evidence" value="ECO:0007669"/>
    <property type="project" value="UniProtKB-UniRule"/>
</dbReference>
<dbReference type="NCBIfam" id="TIGR00522">
    <property type="entry name" value="dph5"/>
    <property type="match status" value="1"/>
</dbReference>
<dbReference type="CDD" id="cd11647">
    <property type="entry name" value="DHP5_DphB"/>
    <property type="match status" value="1"/>
</dbReference>
<feature type="binding site" evidence="6 7">
    <location>
        <position position="85"/>
    </location>
    <ligand>
        <name>S-adenosyl-L-methionine</name>
        <dbReference type="ChEBI" id="CHEBI:59789"/>
    </ligand>
</feature>
<feature type="binding site" evidence="6 7">
    <location>
        <position position="202"/>
    </location>
    <ligand>
        <name>S-adenosyl-L-methionine</name>
        <dbReference type="ChEBI" id="CHEBI:59789"/>
    </ligand>
</feature>
<dbReference type="GO" id="GO:0017183">
    <property type="term" value="P:protein histidyl modification to diphthamide"/>
    <property type="evidence" value="ECO:0007669"/>
    <property type="project" value="UniProtKB-UniRule"/>
</dbReference>
<dbReference type="Proteomes" id="UP000292580">
    <property type="component" value="Unassembled WGS sequence"/>
</dbReference>
<comment type="similarity">
    <text evidence="2 6">Belongs to the diphthine synthase family.</text>
</comment>
<organism evidence="9 10">
    <name type="scientific">Methanofollis fontis</name>
    <dbReference type="NCBI Taxonomy" id="2052832"/>
    <lineage>
        <taxon>Archaea</taxon>
        <taxon>Methanobacteriati</taxon>
        <taxon>Methanobacteriota</taxon>
        <taxon>Stenosarchaea group</taxon>
        <taxon>Methanomicrobia</taxon>
        <taxon>Methanomicrobiales</taxon>
        <taxon>Methanomicrobiaceae</taxon>
        <taxon>Methanofollis</taxon>
    </lineage>
</organism>
<dbReference type="AlphaFoldDB" id="A0A483CQV3"/>
<protein>
    <recommendedName>
        <fullName evidence="6">Diphthine synthase</fullName>
        <ecNumber evidence="6">2.1.1.98</ecNumber>
    </recommendedName>
    <alternativeName>
        <fullName evidence="6">Diphthamide biosynthesis methyltransferase</fullName>
    </alternativeName>
</protein>
<comment type="catalytic activity">
    <reaction evidence="6">
        <text>2-[(3S)-amino-3-carboxypropyl]-L-histidyl-[translation elongation factor 2] + 3 S-adenosyl-L-methionine = diphthine-[translation elongation factor 2] + 3 S-adenosyl-L-homocysteine + 3 H(+)</text>
        <dbReference type="Rhea" id="RHEA:36415"/>
        <dbReference type="Rhea" id="RHEA-COMP:9749"/>
        <dbReference type="Rhea" id="RHEA-COMP:10172"/>
        <dbReference type="ChEBI" id="CHEBI:15378"/>
        <dbReference type="ChEBI" id="CHEBI:57856"/>
        <dbReference type="ChEBI" id="CHEBI:59789"/>
        <dbReference type="ChEBI" id="CHEBI:73995"/>
        <dbReference type="ChEBI" id="CHEBI:82696"/>
        <dbReference type="EC" id="2.1.1.98"/>
    </reaction>
</comment>
<evidence type="ECO:0000256" key="6">
    <source>
        <dbReference type="HAMAP-Rule" id="MF_01084"/>
    </source>
</evidence>
<sequence>MLTFIGLGLYDETDISLKGLERIRRSEHVFLERYTSILTGTDPGRLEALFGKPLRMLDREDVENHPETFLTLAKDADVAFLTAGDPMVSTTHIDLRIRAASMGIETSIIHGASIVSAVCGLTGLQNYRFGKSCSLPFPYGRWAPTTPIEVIEHNMAENLHTLVYLDIQPGRYMTVHEAVGMLEGMAAERGLSIPVYVGVARAGSPSPVVAAGDAAALEGVDFGDPLHILVVPGDLHLMERDYLETFAGL</sequence>
<dbReference type="PANTHER" id="PTHR10882">
    <property type="entry name" value="DIPHTHINE SYNTHASE"/>
    <property type="match status" value="1"/>
</dbReference>
<keyword evidence="10" id="KW-1185">Reference proteome</keyword>
<name>A0A483CQV3_9EURY</name>
<gene>
    <name evidence="6" type="primary">dphB</name>
    <name evidence="9" type="ORF">CUJ86_11130</name>
</gene>
<keyword evidence="4 6" id="KW-0808">Transferase</keyword>
<dbReference type="InterPro" id="IPR014777">
    <property type="entry name" value="4pyrrole_Mease_sub1"/>
</dbReference>
<dbReference type="EMBL" id="PGCL01000007">
    <property type="protein sequence ID" value="TAJ43405.1"/>
    <property type="molecule type" value="Genomic_DNA"/>
</dbReference>
<evidence type="ECO:0000256" key="3">
    <source>
        <dbReference type="ARBA" id="ARBA00022603"/>
    </source>
</evidence>
<keyword evidence="5 6" id="KW-0949">S-adenosyl-L-methionine</keyword>
<proteinExistence type="inferred from homology"/>
<dbReference type="GO" id="GO:0032259">
    <property type="term" value="P:methylation"/>
    <property type="evidence" value="ECO:0007669"/>
    <property type="project" value="UniProtKB-KW"/>
</dbReference>
<dbReference type="HAMAP" id="MF_01084">
    <property type="entry name" value="Diphthine_synth"/>
    <property type="match status" value="1"/>
</dbReference>
<feature type="binding site" evidence="6 7">
    <location>
        <position position="88"/>
    </location>
    <ligand>
        <name>S-adenosyl-L-methionine</name>
        <dbReference type="ChEBI" id="CHEBI:59789"/>
    </ligand>
</feature>
<dbReference type="Gene3D" id="3.30.950.10">
    <property type="entry name" value="Methyltransferase, Cobalt-precorrin-4 Transmethylase, Domain 2"/>
    <property type="match status" value="1"/>
</dbReference>
<accession>A0A483CQV3</accession>
<feature type="binding site" evidence="6 7">
    <location>
        <position position="165"/>
    </location>
    <ligand>
        <name>S-adenosyl-L-methionine</name>
        <dbReference type="ChEBI" id="CHEBI:59789"/>
    </ligand>
</feature>
<dbReference type="InterPro" id="IPR000878">
    <property type="entry name" value="4pyrrol_Mease"/>
</dbReference>
<dbReference type="RefSeq" id="WP_130647647.1">
    <property type="nucleotide sequence ID" value="NZ_PGCL01000007.1"/>
</dbReference>
<feature type="domain" description="Tetrapyrrole methylase" evidence="8">
    <location>
        <begin position="1"/>
        <end position="205"/>
    </location>
</feature>
<evidence type="ECO:0000256" key="4">
    <source>
        <dbReference type="ARBA" id="ARBA00022679"/>
    </source>
</evidence>
<dbReference type="EC" id="2.1.1.98" evidence="6"/>
<comment type="function">
    <text evidence="6">S-adenosyl-L-methionine-dependent methyltransferase that catalyzes the trimethylation of the amino group of the modified target histidine residue in translation elongation factor 2 (EF-2), to form an intermediate called diphthine. The three successive methylation reactions represent the second step of diphthamide biosynthesis.</text>
</comment>
<evidence type="ECO:0000256" key="7">
    <source>
        <dbReference type="PIRSR" id="PIRSR036432-1"/>
    </source>
</evidence>
<comment type="pathway">
    <text evidence="1 6">Protein modification; peptidyl-diphthamide biosynthesis.</text>
</comment>
<dbReference type="OrthoDB" id="39139at2157"/>
<dbReference type="PANTHER" id="PTHR10882:SF0">
    <property type="entry name" value="DIPHTHINE METHYL ESTER SYNTHASE"/>
    <property type="match status" value="1"/>
</dbReference>
<evidence type="ECO:0000259" key="8">
    <source>
        <dbReference type="Pfam" id="PF00590"/>
    </source>
</evidence>
<dbReference type="Gene3D" id="3.40.1010.10">
    <property type="entry name" value="Cobalt-precorrin-4 Transmethylase, Domain 1"/>
    <property type="match status" value="1"/>
</dbReference>